<name>A0A7W9DZH1_9SPHI</name>
<protein>
    <submittedName>
        <fullName evidence="1">Uncharacterized protein</fullName>
    </submittedName>
</protein>
<evidence type="ECO:0000313" key="1">
    <source>
        <dbReference type="EMBL" id="MBB5637028.1"/>
    </source>
</evidence>
<dbReference type="RefSeq" id="WP_183882922.1">
    <property type="nucleotide sequence ID" value="NZ_JACHCE010000004.1"/>
</dbReference>
<gene>
    <name evidence="1" type="ORF">HDE68_002941</name>
</gene>
<dbReference type="EMBL" id="JACHCE010000004">
    <property type="protein sequence ID" value="MBB5637028.1"/>
    <property type="molecule type" value="Genomic_DNA"/>
</dbReference>
<evidence type="ECO:0000313" key="2">
    <source>
        <dbReference type="Proteomes" id="UP000537204"/>
    </source>
</evidence>
<proteinExistence type="predicted"/>
<accession>A0A7W9DZH1</accession>
<reference evidence="1 2" key="1">
    <citation type="submission" date="2020-08" db="EMBL/GenBank/DDBJ databases">
        <title>Genomic Encyclopedia of Type Strains, Phase IV (KMG-V): Genome sequencing to study the core and pangenomes of soil and plant-associated prokaryotes.</title>
        <authorList>
            <person name="Whitman W."/>
        </authorList>
    </citation>
    <scope>NUCLEOTIDE SEQUENCE [LARGE SCALE GENOMIC DNA]</scope>
    <source>
        <strain evidence="1 2">S3M1</strain>
    </source>
</reference>
<comment type="caution">
    <text evidence="1">The sequence shown here is derived from an EMBL/GenBank/DDBJ whole genome shotgun (WGS) entry which is preliminary data.</text>
</comment>
<organism evidence="1 2">
    <name type="scientific">Pedobacter cryoconitis</name>
    <dbReference type="NCBI Taxonomy" id="188932"/>
    <lineage>
        <taxon>Bacteria</taxon>
        <taxon>Pseudomonadati</taxon>
        <taxon>Bacteroidota</taxon>
        <taxon>Sphingobacteriia</taxon>
        <taxon>Sphingobacteriales</taxon>
        <taxon>Sphingobacteriaceae</taxon>
        <taxon>Pedobacter</taxon>
    </lineage>
</organism>
<dbReference type="AlphaFoldDB" id="A0A7W9DZH1"/>
<dbReference type="Proteomes" id="UP000537204">
    <property type="component" value="Unassembled WGS sequence"/>
</dbReference>
<sequence length="91" mass="10905">MEEIFKKLNYQPSSLSDIELNNPEEVIKTFFENYPIHQTRVVLWDLYKGWTYHASEYADLEQISTMMSFYTQMVDFYNASFICAEKRKKGL</sequence>